<dbReference type="AlphaFoldDB" id="A0A1G7RR32"/>
<keyword evidence="4" id="KW-0812">Transmembrane</keyword>
<comment type="pathway">
    <text evidence="1">Lipid metabolism.</text>
</comment>
<keyword evidence="4" id="KW-1133">Transmembrane helix</keyword>
<evidence type="ECO:0000259" key="5">
    <source>
        <dbReference type="SMART" id="SM00563"/>
    </source>
</evidence>
<dbReference type="OrthoDB" id="5290997at2"/>
<dbReference type="Pfam" id="PF01553">
    <property type="entry name" value="Acyltransferase"/>
    <property type="match status" value="1"/>
</dbReference>
<keyword evidence="4" id="KW-0472">Membrane</keyword>
<keyword evidence="3 6" id="KW-0012">Acyltransferase</keyword>
<reference evidence="6 7" key="1">
    <citation type="submission" date="2016-10" db="EMBL/GenBank/DDBJ databases">
        <authorList>
            <person name="de Groot N.N."/>
        </authorList>
    </citation>
    <scope>NUCLEOTIDE SEQUENCE [LARGE SCALE GENOMIC DNA]</scope>
    <source>
        <strain evidence="6 7">CGMCC 1.10267</strain>
    </source>
</reference>
<evidence type="ECO:0000256" key="3">
    <source>
        <dbReference type="ARBA" id="ARBA00023315"/>
    </source>
</evidence>
<name>A0A1G7RR32_9HYPH</name>
<keyword evidence="7" id="KW-1185">Reference proteome</keyword>
<evidence type="ECO:0000256" key="2">
    <source>
        <dbReference type="ARBA" id="ARBA00022679"/>
    </source>
</evidence>
<evidence type="ECO:0000313" key="6">
    <source>
        <dbReference type="EMBL" id="SDG13248.1"/>
    </source>
</evidence>
<proteinExistence type="predicted"/>
<evidence type="ECO:0000256" key="4">
    <source>
        <dbReference type="SAM" id="Phobius"/>
    </source>
</evidence>
<dbReference type="RefSeq" id="WP_090589493.1">
    <property type="nucleotide sequence ID" value="NZ_FNCS01000001.1"/>
</dbReference>
<dbReference type="InterPro" id="IPR002123">
    <property type="entry name" value="Plipid/glycerol_acylTrfase"/>
</dbReference>
<dbReference type="SUPFAM" id="SSF69593">
    <property type="entry name" value="Glycerol-3-phosphate (1)-acyltransferase"/>
    <property type="match status" value="1"/>
</dbReference>
<dbReference type="PANTHER" id="PTHR10434:SF40">
    <property type="entry name" value="1-ACYL-SN-GLYCEROL-3-PHOSPHATE ACYLTRANSFERASE"/>
    <property type="match status" value="1"/>
</dbReference>
<gene>
    <name evidence="6" type="ORF">SAMN04487974_10169</name>
</gene>
<protein>
    <submittedName>
        <fullName evidence="6">1-acyl-sn-glycerol-3-phosphate acyltransferase</fullName>
    </submittedName>
</protein>
<sequence>MIVQAIRSAVFYALYFLHTMPLAIVMGLMAKIAPQLKPIGRGIAQYWGDSNLFFLRWVVGIRTVVTGQENIPQEGCIIGAKHQSDWDIFAILPYVDEPAFIAKKELLDIPFFGWCARWINTVPVDRKKGKEAMPLMLEHARGSVAQGHKVIIFPEGTRRAPLDVPAYRSGIVKLYMALNVPVVPVALTSGLYWGRNSPVLWPGTARAKFLEPIPPGLPAEEFQRTLIDRIETETNKMILEDARKGLARPISPRLGARLAEVEAELAAAGKTA</sequence>
<organism evidence="6 7">
    <name type="scientific">Pelagibacterium luteolum</name>
    <dbReference type="NCBI Taxonomy" id="440168"/>
    <lineage>
        <taxon>Bacteria</taxon>
        <taxon>Pseudomonadati</taxon>
        <taxon>Pseudomonadota</taxon>
        <taxon>Alphaproteobacteria</taxon>
        <taxon>Hyphomicrobiales</taxon>
        <taxon>Devosiaceae</taxon>
        <taxon>Pelagibacterium</taxon>
    </lineage>
</organism>
<dbReference type="CDD" id="cd07989">
    <property type="entry name" value="LPLAT_AGPAT-like"/>
    <property type="match status" value="1"/>
</dbReference>
<dbReference type="SMART" id="SM00563">
    <property type="entry name" value="PlsC"/>
    <property type="match status" value="1"/>
</dbReference>
<dbReference type="EMBL" id="FNCS01000001">
    <property type="protein sequence ID" value="SDG13248.1"/>
    <property type="molecule type" value="Genomic_DNA"/>
</dbReference>
<accession>A0A1G7RR32</accession>
<keyword evidence="2 6" id="KW-0808">Transferase</keyword>
<evidence type="ECO:0000256" key="1">
    <source>
        <dbReference type="ARBA" id="ARBA00005189"/>
    </source>
</evidence>
<dbReference type="PANTHER" id="PTHR10434">
    <property type="entry name" value="1-ACYL-SN-GLYCEROL-3-PHOSPHATE ACYLTRANSFERASE"/>
    <property type="match status" value="1"/>
</dbReference>
<evidence type="ECO:0000313" key="7">
    <source>
        <dbReference type="Proteomes" id="UP000199495"/>
    </source>
</evidence>
<dbReference type="GO" id="GO:0006654">
    <property type="term" value="P:phosphatidic acid biosynthetic process"/>
    <property type="evidence" value="ECO:0007669"/>
    <property type="project" value="TreeGrafter"/>
</dbReference>
<feature type="domain" description="Phospholipid/glycerol acyltransferase" evidence="5">
    <location>
        <begin position="76"/>
        <end position="190"/>
    </location>
</feature>
<dbReference type="STRING" id="440168.SAMN04487974_10169"/>
<dbReference type="Proteomes" id="UP000199495">
    <property type="component" value="Unassembled WGS sequence"/>
</dbReference>
<feature type="transmembrane region" description="Helical" evidence="4">
    <location>
        <begin position="12"/>
        <end position="33"/>
    </location>
</feature>
<dbReference type="GO" id="GO:0003841">
    <property type="term" value="F:1-acylglycerol-3-phosphate O-acyltransferase activity"/>
    <property type="evidence" value="ECO:0007669"/>
    <property type="project" value="TreeGrafter"/>
</dbReference>